<dbReference type="PANTHER" id="PTHR43668:SF2">
    <property type="entry name" value="ALLANTOINASE"/>
    <property type="match status" value="1"/>
</dbReference>
<proteinExistence type="inferred from homology"/>
<dbReference type="Pfam" id="PF01979">
    <property type="entry name" value="Amidohydro_1"/>
    <property type="match status" value="1"/>
</dbReference>
<reference evidence="12 13" key="1">
    <citation type="journal article" date="2014" name="PLoS ONE">
        <title>De novo Genome Assembly of the Fungal Plant Pathogen Pyrenophora semeniperda.</title>
        <authorList>
            <person name="Soliai M.M."/>
            <person name="Meyer S.E."/>
            <person name="Udall J.A."/>
            <person name="Elzinga D.E."/>
            <person name="Hermansen R.A."/>
            <person name="Bodily P.M."/>
            <person name="Hart A.A."/>
            <person name="Coleman C.E."/>
        </authorList>
    </citation>
    <scope>NUCLEOTIDE SEQUENCE [LARGE SCALE GENOMIC DNA]</scope>
    <source>
        <strain evidence="12 13">CCB06</strain>
        <tissue evidence="12">Mycelium</tissue>
    </source>
</reference>
<dbReference type="InterPro" id="IPR050138">
    <property type="entry name" value="DHOase/Allantoinase_Hydrolase"/>
</dbReference>
<accession>A0A3M7M5W3</accession>
<evidence type="ECO:0000256" key="6">
    <source>
        <dbReference type="ARBA" id="ARBA00012863"/>
    </source>
</evidence>
<evidence type="ECO:0000256" key="4">
    <source>
        <dbReference type="ARBA" id="ARBA00010368"/>
    </source>
</evidence>
<dbReference type="Pfam" id="PF07969">
    <property type="entry name" value="Amidohydro_3"/>
    <property type="match status" value="1"/>
</dbReference>
<dbReference type="Gene3D" id="3.20.20.140">
    <property type="entry name" value="Metal-dependent hydrolases"/>
    <property type="match status" value="1"/>
</dbReference>
<gene>
    <name evidence="12" type="ORF">GMOD_00008716</name>
</gene>
<dbReference type="UniPathway" id="UPA00395">
    <property type="reaction ID" value="UER00653"/>
</dbReference>
<keyword evidence="8" id="KW-0378">Hydrolase</keyword>
<dbReference type="SUPFAM" id="SSF51556">
    <property type="entry name" value="Metallo-dependent hydrolases"/>
    <property type="match status" value="1"/>
</dbReference>
<name>A0A3M7M5W3_9PLEO</name>
<feature type="domain" description="Amidohydrolase-related" evidence="10">
    <location>
        <begin position="75"/>
        <end position="208"/>
    </location>
</feature>
<dbReference type="GO" id="GO:0008270">
    <property type="term" value="F:zinc ion binding"/>
    <property type="evidence" value="ECO:0007669"/>
    <property type="project" value="InterPro"/>
</dbReference>
<dbReference type="EMBL" id="KE747823">
    <property type="protein sequence ID" value="RMZ69804.1"/>
    <property type="molecule type" value="Genomic_DNA"/>
</dbReference>
<dbReference type="InterPro" id="IPR006680">
    <property type="entry name" value="Amidohydro-rel"/>
</dbReference>
<evidence type="ECO:0000259" key="10">
    <source>
        <dbReference type="Pfam" id="PF01979"/>
    </source>
</evidence>
<dbReference type="InterPro" id="IPR011059">
    <property type="entry name" value="Metal-dep_hydrolase_composite"/>
</dbReference>
<evidence type="ECO:0000256" key="1">
    <source>
        <dbReference type="ARBA" id="ARBA00001756"/>
    </source>
</evidence>
<keyword evidence="13" id="KW-1185">Reference proteome</keyword>
<evidence type="ECO:0000256" key="2">
    <source>
        <dbReference type="ARBA" id="ARBA00001947"/>
    </source>
</evidence>
<dbReference type="Proteomes" id="UP000265663">
    <property type="component" value="Unassembled WGS sequence"/>
</dbReference>
<evidence type="ECO:0000256" key="9">
    <source>
        <dbReference type="ARBA" id="ARBA00022833"/>
    </source>
</evidence>
<dbReference type="NCBIfam" id="TIGR03178">
    <property type="entry name" value="allantoinase"/>
    <property type="match status" value="1"/>
</dbReference>
<comment type="pathway">
    <text evidence="3">Nitrogen metabolism; (S)-allantoin degradation; allantoate from (S)-allantoin: step 1/1.</text>
</comment>
<feature type="domain" description="Amidohydrolase 3" evidence="11">
    <location>
        <begin position="393"/>
        <end position="477"/>
    </location>
</feature>
<evidence type="ECO:0000259" key="11">
    <source>
        <dbReference type="Pfam" id="PF07969"/>
    </source>
</evidence>
<dbReference type="InterPro" id="IPR013108">
    <property type="entry name" value="Amidohydro_3"/>
</dbReference>
<evidence type="ECO:0000256" key="8">
    <source>
        <dbReference type="ARBA" id="ARBA00022801"/>
    </source>
</evidence>
<protein>
    <recommendedName>
        <fullName evidence="6">allantoinase</fullName>
        <ecNumber evidence="6">3.5.2.5</ecNumber>
    </recommendedName>
</protein>
<dbReference type="GO" id="GO:0006145">
    <property type="term" value="P:purine nucleobase catabolic process"/>
    <property type="evidence" value="ECO:0007669"/>
    <property type="project" value="TreeGrafter"/>
</dbReference>
<dbReference type="GO" id="GO:0004038">
    <property type="term" value="F:allantoinase activity"/>
    <property type="evidence" value="ECO:0007669"/>
    <property type="project" value="UniProtKB-EC"/>
</dbReference>
<dbReference type="SUPFAM" id="SSF51338">
    <property type="entry name" value="Composite domain of metallo-dependent hydrolases"/>
    <property type="match status" value="1"/>
</dbReference>
<organism evidence="12 13">
    <name type="scientific">Pyrenophora seminiperda CCB06</name>
    <dbReference type="NCBI Taxonomy" id="1302712"/>
    <lineage>
        <taxon>Eukaryota</taxon>
        <taxon>Fungi</taxon>
        <taxon>Dikarya</taxon>
        <taxon>Ascomycota</taxon>
        <taxon>Pezizomycotina</taxon>
        <taxon>Dothideomycetes</taxon>
        <taxon>Pleosporomycetidae</taxon>
        <taxon>Pleosporales</taxon>
        <taxon>Pleosporineae</taxon>
        <taxon>Pleosporaceae</taxon>
        <taxon>Pyrenophora</taxon>
    </lineage>
</organism>
<comment type="cofactor">
    <cofactor evidence="2">
        <name>Zn(2+)</name>
        <dbReference type="ChEBI" id="CHEBI:29105"/>
    </cofactor>
</comment>
<dbReference type="InterPro" id="IPR002195">
    <property type="entry name" value="Dihydroorotase_CS"/>
</dbReference>
<comment type="catalytic activity">
    <reaction evidence="1">
        <text>(S)-allantoin + H2O = allantoate + H(+)</text>
        <dbReference type="Rhea" id="RHEA:17029"/>
        <dbReference type="ChEBI" id="CHEBI:15377"/>
        <dbReference type="ChEBI" id="CHEBI:15378"/>
        <dbReference type="ChEBI" id="CHEBI:15678"/>
        <dbReference type="ChEBI" id="CHEBI:17536"/>
        <dbReference type="EC" id="3.5.2.5"/>
    </reaction>
</comment>
<keyword evidence="9" id="KW-0862">Zinc</keyword>
<dbReference type="OrthoDB" id="10258955at2759"/>
<keyword evidence="7" id="KW-0479">Metal-binding</keyword>
<dbReference type="EC" id="3.5.2.5" evidence="6"/>
<sequence length="502" mass="54375">MAPHATTPPPPMAHEQPVQSITVLASSRAVVGGRLTEATIVVSNVTGKITSIFHSVLPRTHFPEGTAYTDYSPHILLPGLVDAHVHLNEPGRTEWEGFWTGTRAAAFGGVTTVIDMPLNAIPPTTTVENLKIKCEASQGKCWVDVGFYGGIIPGNSEDLQALVKEGVRGFKGFLCDSGVEEFPAVSSLDIQKALLALKDSSTTLMFHAEMIPPIADSVGDNIQTSAPPLAPKGPLTAYSTFLQSRPPAFETCAVAEILSLAHLAPELQLHIVHLSAIEAIPMLRKARAEGIKITAETCFHYLALAAEGIQEGDTRHKCCPPIRSQANQNGLWEELVQDEGEGVIQTVVSDHSPYETTTSSEPELEKGDFFSAWGGISSVGLGLPILWTEGQKRLGKDFSIEHVVRWCCRNTAKQVGLEKSKGDLGVGFDADIVVFDEKAEFLVEPSTMLFRNKVSPYENKTLRGVVRETWLRGQRVFERAAVGGGFAEKVGPQGRLLLEPRK</sequence>
<evidence type="ECO:0000256" key="5">
    <source>
        <dbReference type="ARBA" id="ARBA00011881"/>
    </source>
</evidence>
<evidence type="ECO:0000313" key="13">
    <source>
        <dbReference type="Proteomes" id="UP000265663"/>
    </source>
</evidence>
<comment type="similarity">
    <text evidence="4">Belongs to the metallo-dependent hydrolases superfamily. Allantoinase family.</text>
</comment>
<evidence type="ECO:0000256" key="7">
    <source>
        <dbReference type="ARBA" id="ARBA00022723"/>
    </source>
</evidence>
<evidence type="ECO:0000313" key="12">
    <source>
        <dbReference type="EMBL" id="RMZ69804.1"/>
    </source>
</evidence>
<dbReference type="AlphaFoldDB" id="A0A3M7M5W3"/>
<dbReference type="GO" id="GO:0000256">
    <property type="term" value="P:allantoin catabolic process"/>
    <property type="evidence" value="ECO:0007669"/>
    <property type="project" value="UniProtKB-UniPathway"/>
</dbReference>
<dbReference type="GO" id="GO:0005737">
    <property type="term" value="C:cytoplasm"/>
    <property type="evidence" value="ECO:0007669"/>
    <property type="project" value="TreeGrafter"/>
</dbReference>
<dbReference type="InterPro" id="IPR017593">
    <property type="entry name" value="Allantoinase"/>
</dbReference>
<comment type="subunit">
    <text evidence="5">Homotetramer.</text>
</comment>
<dbReference type="PROSITE" id="PS00482">
    <property type="entry name" value="DIHYDROOROTASE_1"/>
    <property type="match status" value="1"/>
</dbReference>
<evidence type="ECO:0000256" key="3">
    <source>
        <dbReference type="ARBA" id="ARBA00004968"/>
    </source>
</evidence>
<dbReference type="FunFam" id="3.20.20.140:FF:000032">
    <property type="entry name" value="Allantoinase Dal1"/>
    <property type="match status" value="1"/>
</dbReference>
<dbReference type="InterPro" id="IPR032466">
    <property type="entry name" value="Metal_Hydrolase"/>
</dbReference>
<dbReference type="PANTHER" id="PTHR43668">
    <property type="entry name" value="ALLANTOINASE"/>
    <property type="match status" value="1"/>
</dbReference>
<dbReference type="GO" id="GO:0050897">
    <property type="term" value="F:cobalt ion binding"/>
    <property type="evidence" value="ECO:0007669"/>
    <property type="project" value="InterPro"/>
</dbReference>